<dbReference type="EC" id="2.7.13.3" evidence="2"/>
<dbReference type="PROSITE" id="PS50109">
    <property type="entry name" value="HIS_KIN"/>
    <property type="match status" value="1"/>
</dbReference>
<dbReference type="Gene3D" id="3.30.565.10">
    <property type="entry name" value="Histidine kinase-like ATPase, C-terminal domain"/>
    <property type="match status" value="1"/>
</dbReference>
<dbReference type="RefSeq" id="WP_146438830.1">
    <property type="nucleotide sequence ID" value="NZ_SJPL01000001.1"/>
</dbReference>
<dbReference type="SUPFAM" id="SSF55874">
    <property type="entry name" value="ATPase domain of HSP90 chaperone/DNA topoisomerase II/histidine kinase"/>
    <property type="match status" value="1"/>
</dbReference>
<proteinExistence type="predicted"/>
<keyword evidence="9" id="KW-0812">Transmembrane</keyword>
<keyword evidence="4 11" id="KW-0808">Transferase</keyword>
<keyword evidence="12" id="KW-1185">Reference proteome</keyword>
<keyword evidence="9" id="KW-1133">Transmembrane helix</keyword>
<organism evidence="11 12">
    <name type="scientific">Crateriforma conspicua</name>
    <dbReference type="NCBI Taxonomy" id="2527996"/>
    <lineage>
        <taxon>Bacteria</taxon>
        <taxon>Pseudomonadati</taxon>
        <taxon>Planctomycetota</taxon>
        <taxon>Planctomycetia</taxon>
        <taxon>Planctomycetales</taxon>
        <taxon>Planctomycetaceae</taxon>
        <taxon>Crateriforma</taxon>
    </lineage>
</organism>
<evidence type="ECO:0000256" key="5">
    <source>
        <dbReference type="ARBA" id="ARBA00022741"/>
    </source>
</evidence>
<keyword evidence="5" id="KW-0547">Nucleotide-binding</keyword>
<dbReference type="PRINTS" id="PR00344">
    <property type="entry name" value="BCTRLSENSOR"/>
</dbReference>
<comment type="caution">
    <text evidence="11">The sequence shown here is derived from an EMBL/GenBank/DDBJ whole genome shotgun (WGS) entry which is preliminary data.</text>
</comment>
<dbReference type="InterPro" id="IPR036097">
    <property type="entry name" value="HisK_dim/P_sf"/>
</dbReference>
<dbReference type="PANTHER" id="PTHR43065">
    <property type="entry name" value="SENSOR HISTIDINE KINASE"/>
    <property type="match status" value="1"/>
</dbReference>
<evidence type="ECO:0000259" key="10">
    <source>
        <dbReference type="PROSITE" id="PS50109"/>
    </source>
</evidence>
<dbReference type="Pfam" id="PF00512">
    <property type="entry name" value="HisKA"/>
    <property type="match status" value="1"/>
</dbReference>
<feature type="transmembrane region" description="Helical" evidence="9">
    <location>
        <begin position="194"/>
        <end position="215"/>
    </location>
</feature>
<dbReference type="SUPFAM" id="SSF47384">
    <property type="entry name" value="Homodimeric domain of signal transducing histidine kinase"/>
    <property type="match status" value="1"/>
</dbReference>
<dbReference type="OrthoDB" id="9815750at2"/>
<keyword evidence="3" id="KW-0597">Phosphoprotein</keyword>
<evidence type="ECO:0000313" key="12">
    <source>
        <dbReference type="Proteomes" id="UP000317238"/>
    </source>
</evidence>
<sequence length="456" mass="50348">MTKNFRSSWIVLTLVWLAFLLWQFFSWRHERGLIEETVHQQAQSVASALTGGIRSHRRLGRFVQFQLSVILDALASTPDVLAVEILNAERETLVGAGEVERLHSDEPLIPGGSWQPSGYRLVERVTIEPSTAAEPGDSFGPGLGGFRQGRGGFWAERVEDENESFDLLRREGGQIVAVLLLDRTRADALQTGAIWSHCITSVAGGLVLLGLGLALRGNLKLIAERNRSELLRLEAQHYRDMGQSAAGLAHETRNPLGTIRGWAERLASTDNDSETRKRQASLLVEECDRVTARINEFLTFTNPYQPKPECVDFRDLIAELAMLLEPDLESKSLNLVCSNNATSTWIRADRELLRQALFNLVQNAIHASPNGRDVEIRQVSAANGKCRIEVADRGSGVTADQAPSLFTPYFTTRSLGTGLGLAIVRKIAVTQGWSATYRDRNGEGSVFALEGVEYAE</sequence>
<evidence type="ECO:0000256" key="6">
    <source>
        <dbReference type="ARBA" id="ARBA00022777"/>
    </source>
</evidence>
<dbReference type="AlphaFoldDB" id="A0A5C5Y3R8"/>
<dbReference type="InterPro" id="IPR005467">
    <property type="entry name" value="His_kinase_dom"/>
</dbReference>
<dbReference type="PANTHER" id="PTHR43065:SF10">
    <property type="entry name" value="PEROXIDE STRESS-ACTIVATED HISTIDINE KINASE MAK3"/>
    <property type="match status" value="1"/>
</dbReference>
<evidence type="ECO:0000256" key="3">
    <source>
        <dbReference type="ARBA" id="ARBA00022553"/>
    </source>
</evidence>
<dbReference type="Pfam" id="PF02518">
    <property type="entry name" value="HATPase_c"/>
    <property type="match status" value="1"/>
</dbReference>
<dbReference type="EMBL" id="SJPL01000001">
    <property type="protein sequence ID" value="TWT69373.1"/>
    <property type="molecule type" value="Genomic_DNA"/>
</dbReference>
<dbReference type="InterPro" id="IPR004358">
    <property type="entry name" value="Sig_transdc_His_kin-like_C"/>
</dbReference>
<dbReference type="SMART" id="SM00388">
    <property type="entry name" value="HisKA"/>
    <property type="match status" value="1"/>
</dbReference>
<dbReference type="InterPro" id="IPR003661">
    <property type="entry name" value="HisK_dim/P_dom"/>
</dbReference>
<dbReference type="GO" id="GO:0000155">
    <property type="term" value="F:phosphorelay sensor kinase activity"/>
    <property type="evidence" value="ECO:0007669"/>
    <property type="project" value="InterPro"/>
</dbReference>
<comment type="catalytic activity">
    <reaction evidence="1">
        <text>ATP + protein L-histidine = ADP + protein N-phospho-L-histidine.</text>
        <dbReference type="EC" id="2.7.13.3"/>
    </reaction>
</comment>
<evidence type="ECO:0000256" key="7">
    <source>
        <dbReference type="ARBA" id="ARBA00022840"/>
    </source>
</evidence>
<keyword evidence="8" id="KW-0902">Two-component regulatory system</keyword>
<keyword evidence="6" id="KW-0418">Kinase</keyword>
<evidence type="ECO:0000256" key="1">
    <source>
        <dbReference type="ARBA" id="ARBA00000085"/>
    </source>
</evidence>
<dbReference type="SMART" id="SM00387">
    <property type="entry name" value="HATPase_c"/>
    <property type="match status" value="1"/>
</dbReference>
<name>A0A5C5Y3R8_9PLAN</name>
<evidence type="ECO:0000256" key="4">
    <source>
        <dbReference type="ARBA" id="ARBA00022679"/>
    </source>
</evidence>
<dbReference type="Gene3D" id="1.10.287.130">
    <property type="match status" value="1"/>
</dbReference>
<accession>A0A5C5Y3R8</accession>
<evidence type="ECO:0000313" key="11">
    <source>
        <dbReference type="EMBL" id="TWT69373.1"/>
    </source>
</evidence>
<dbReference type="InterPro" id="IPR003594">
    <property type="entry name" value="HATPase_dom"/>
</dbReference>
<gene>
    <name evidence="11" type="primary">zraS_2</name>
    <name evidence="11" type="ORF">Pan14r_16590</name>
</gene>
<feature type="domain" description="Histidine kinase" evidence="10">
    <location>
        <begin position="247"/>
        <end position="450"/>
    </location>
</feature>
<protein>
    <recommendedName>
        <fullName evidence="2">histidine kinase</fullName>
        <ecNumber evidence="2">2.7.13.3</ecNumber>
    </recommendedName>
</protein>
<evidence type="ECO:0000256" key="2">
    <source>
        <dbReference type="ARBA" id="ARBA00012438"/>
    </source>
</evidence>
<keyword evidence="7" id="KW-0067">ATP-binding</keyword>
<evidence type="ECO:0000256" key="8">
    <source>
        <dbReference type="ARBA" id="ARBA00023012"/>
    </source>
</evidence>
<evidence type="ECO:0000256" key="9">
    <source>
        <dbReference type="SAM" id="Phobius"/>
    </source>
</evidence>
<dbReference type="CDD" id="cd00082">
    <property type="entry name" value="HisKA"/>
    <property type="match status" value="1"/>
</dbReference>
<dbReference type="GO" id="GO:0005524">
    <property type="term" value="F:ATP binding"/>
    <property type="evidence" value="ECO:0007669"/>
    <property type="project" value="UniProtKB-KW"/>
</dbReference>
<dbReference type="InterPro" id="IPR036890">
    <property type="entry name" value="HATPase_C_sf"/>
</dbReference>
<keyword evidence="9" id="KW-0472">Membrane</keyword>
<dbReference type="Proteomes" id="UP000317238">
    <property type="component" value="Unassembled WGS sequence"/>
</dbReference>
<reference evidence="11 12" key="1">
    <citation type="submission" date="2019-02" db="EMBL/GenBank/DDBJ databases">
        <title>Deep-cultivation of Planctomycetes and their phenomic and genomic characterization uncovers novel biology.</title>
        <authorList>
            <person name="Wiegand S."/>
            <person name="Jogler M."/>
            <person name="Boedeker C."/>
            <person name="Pinto D."/>
            <person name="Vollmers J."/>
            <person name="Rivas-Marin E."/>
            <person name="Kohn T."/>
            <person name="Peeters S.H."/>
            <person name="Heuer A."/>
            <person name="Rast P."/>
            <person name="Oberbeckmann S."/>
            <person name="Bunk B."/>
            <person name="Jeske O."/>
            <person name="Meyerdierks A."/>
            <person name="Storesund J.E."/>
            <person name="Kallscheuer N."/>
            <person name="Luecker S."/>
            <person name="Lage O.M."/>
            <person name="Pohl T."/>
            <person name="Merkel B.J."/>
            <person name="Hornburger P."/>
            <person name="Mueller R.-W."/>
            <person name="Bruemmer F."/>
            <person name="Labrenz M."/>
            <person name="Spormann A.M."/>
            <person name="Op Den Camp H."/>
            <person name="Overmann J."/>
            <person name="Amann R."/>
            <person name="Jetten M.S.M."/>
            <person name="Mascher T."/>
            <person name="Medema M.H."/>
            <person name="Devos D.P."/>
            <person name="Kaster A.-K."/>
            <person name="Ovreas L."/>
            <person name="Rohde M."/>
            <person name="Galperin M.Y."/>
            <person name="Jogler C."/>
        </authorList>
    </citation>
    <scope>NUCLEOTIDE SEQUENCE [LARGE SCALE GENOMIC DNA]</scope>
    <source>
        <strain evidence="11 12">Pan14r</strain>
    </source>
</reference>